<proteinExistence type="predicted"/>
<protein>
    <recommendedName>
        <fullName evidence="2">PH domain-containing protein</fullName>
    </recommendedName>
</protein>
<sequence>MLVVGSLIAYAAISYKSEDLWVFRVYSGILIPPQLLVVALLHLKYTSANKGMELTLDTARGVARVRRNGQEFCVGKGDVQKCVWYVSPKRYYKGTLRVALWDEYQHLVVELRDGSRVVISSLLADPEEVSSLLNAETTTRIWFPVLFRRFV</sequence>
<keyword evidence="1" id="KW-0812">Transmembrane</keyword>
<dbReference type="InterPro" id="IPR058916">
    <property type="entry name" value="PH_40"/>
</dbReference>
<dbReference type="Proteomes" id="UP001501410">
    <property type="component" value="Unassembled WGS sequence"/>
</dbReference>
<feature type="domain" description="PH" evidence="2">
    <location>
        <begin position="35"/>
        <end position="129"/>
    </location>
</feature>
<name>A0ABP8MZ79_9BACT</name>
<organism evidence="3 4">
    <name type="scientific">Rurimicrobium arvi</name>
    <dbReference type="NCBI Taxonomy" id="2049916"/>
    <lineage>
        <taxon>Bacteria</taxon>
        <taxon>Pseudomonadati</taxon>
        <taxon>Bacteroidota</taxon>
        <taxon>Chitinophagia</taxon>
        <taxon>Chitinophagales</taxon>
        <taxon>Chitinophagaceae</taxon>
        <taxon>Rurimicrobium</taxon>
    </lineage>
</organism>
<dbReference type="EMBL" id="BAABEZ010000022">
    <property type="protein sequence ID" value="GAA4456756.1"/>
    <property type="molecule type" value="Genomic_DNA"/>
</dbReference>
<evidence type="ECO:0000313" key="3">
    <source>
        <dbReference type="EMBL" id="GAA4456756.1"/>
    </source>
</evidence>
<keyword evidence="4" id="KW-1185">Reference proteome</keyword>
<keyword evidence="1" id="KW-1133">Transmembrane helix</keyword>
<feature type="transmembrane region" description="Helical" evidence="1">
    <location>
        <begin position="21"/>
        <end position="43"/>
    </location>
</feature>
<reference evidence="4" key="1">
    <citation type="journal article" date="2019" name="Int. J. Syst. Evol. Microbiol.">
        <title>The Global Catalogue of Microorganisms (GCM) 10K type strain sequencing project: providing services to taxonomists for standard genome sequencing and annotation.</title>
        <authorList>
            <consortium name="The Broad Institute Genomics Platform"/>
            <consortium name="The Broad Institute Genome Sequencing Center for Infectious Disease"/>
            <person name="Wu L."/>
            <person name="Ma J."/>
        </authorList>
    </citation>
    <scope>NUCLEOTIDE SEQUENCE [LARGE SCALE GENOMIC DNA]</scope>
    <source>
        <strain evidence="4">JCM 31921</strain>
    </source>
</reference>
<accession>A0ABP8MZ79</accession>
<evidence type="ECO:0000259" key="2">
    <source>
        <dbReference type="Pfam" id="PF26566"/>
    </source>
</evidence>
<comment type="caution">
    <text evidence="3">The sequence shown here is derived from an EMBL/GenBank/DDBJ whole genome shotgun (WGS) entry which is preliminary data.</text>
</comment>
<gene>
    <name evidence="3" type="ORF">GCM10023092_22490</name>
</gene>
<evidence type="ECO:0000256" key="1">
    <source>
        <dbReference type="SAM" id="Phobius"/>
    </source>
</evidence>
<keyword evidence="1" id="KW-0472">Membrane</keyword>
<dbReference type="Pfam" id="PF26566">
    <property type="entry name" value="PH_40"/>
    <property type="match status" value="1"/>
</dbReference>
<evidence type="ECO:0000313" key="4">
    <source>
        <dbReference type="Proteomes" id="UP001501410"/>
    </source>
</evidence>